<dbReference type="EMBL" id="DVFW01000046">
    <property type="protein sequence ID" value="HIQ81348.1"/>
    <property type="molecule type" value="Genomic_DNA"/>
</dbReference>
<reference evidence="1" key="2">
    <citation type="journal article" date="2021" name="PeerJ">
        <title>Extensive microbial diversity within the chicken gut microbiome revealed by metagenomics and culture.</title>
        <authorList>
            <person name="Gilroy R."/>
            <person name="Ravi A."/>
            <person name="Getino M."/>
            <person name="Pursley I."/>
            <person name="Horton D.L."/>
            <person name="Alikhan N.F."/>
            <person name="Baker D."/>
            <person name="Gharbi K."/>
            <person name="Hall N."/>
            <person name="Watson M."/>
            <person name="Adriaenssens E.M."/>
            <person name="Foster-Nyarko E."/>
            <person name="Jarju S."/>
            <person name="Secka A."/>
            <person name="Antonio M."/>
            <person name="Oren A."/>
            <person name="Chaudhuri R.R."/>
            <person name="La Ragione R."/>
            <person name="Hildebrand F."/>
            <person name="Pallen M.J."/>
        </authorList>
    </citation>
    <scope>NUCLEOTIDE SEQUENCE</scope>
    <source>
        <strain evidence="1">ChiSjej1B19-3389</strain>
    </source>
</reference>
<proteinExistence type="predicted"/>
<protein>
    <submittedName>
        <fullName evidence="1">Stage V sporulation protein SpoVM</fullName>
    </submittedName>
</protein>
<gene>
    <name evidence="1" type="primary">spoVM</name>
    <name evidence="1" type="ORF">IAD32_08735</name>
</gene>
<dbReference type="NCBIfam" id="NF033436">
    <property type="entry name" value="SpoVM_broad"/>
    <property type="match status" value="1"/>
</dbReference>
<dbReference type="AlphaFoldDB" id="A0A9D0ZIM4"/>
<accession>A0A9D0ZIM4</accession>
<sequence>MKVVVLESPAFLGFFLRKLFKIKKEEKKE</sequence>
<reference evidence="1" key="1">
    <citation type="submission" date="2020-10" db="EMBL/GenBank/DDBJ databases">
        <authorList>
            <person name="Gilroy R."/>
        </authorList>
    </citation>
    <scope>NUCLEOTIDE SEQUENCE</scope>
    <source>
        <strain evidence="1">ChiSjej1B19-3389</strain>
    </source>
</reference>
<dbReference type="Proteomes" id="UP000886787">
    <property type="component" value="Unassembled WGS sequence"/>
</dbReference>
<evidence type="ECO:0000313" key="2">
    <source>
        <dbReference type="Proteomes" id="UP000886787"/>
    </source>
</evidence>
<evidence type="ECO:0000313" key="1">
    <source>
        <dbReference type="EMBL" id="HIQ81348.1"/>
    </source>
</evidence>
<comment type="caution">
    <text evidence="1">The sequence shown here is derived from an EMBL/GenBank/DDBJ whole genome shotgun (WGS) entry which is preliminary data.</text>
</comment>
<organism evidence="1 2">
    <name type="scientific">Candidatus Scatavimonas merdigallinarum</name>
    <dbReference type="NCBI Taxonomy" id="2840914"/>
    <lineage>
        <taxon>Bacteria</taxon>
        <taxon>Bacillati</taxon>
        <taxon>Bacillota</taxon>
        <taxon>Clostridia</taxon>
        <taxon>Eubacteriales</taxon>
        <taxon>Oscillospiraceae</taxon>
        <taxon>Oscillospiraceae incertae sedis</taxon>
        <taxon>Candidatus Scatavimonas</taxon>
    </lineage>
</organism>
<name>A0A9D0ZIM4_9FIRM</name>